<dbReference type="PANTHER" id="PTHR43649">
    <property type="entry name" value="ARABINOSE-BINDING PROTEIN-RELATED"/>
    <property type="match status" value="1"/>
</dbReference>
<feature type="signal peptide" evidence="4">
    <location>
        <begin position="1"/>
        <end position="24"/>
    </location>
</feature>
<evidence type="ECO:0000313" key="6">
    <source>
        <dbReference type="Proteomes" id="UP001556196"/>
    </source>
</evidence>
<dbReference type="Proteomes" id="UP001556196">
    <property type="component" value="Unassembled WGS sequence"/>
</dbReference>
<evidence type="ECO:0000256" key="1">
    <source>
        <dbReference type="ARBA" id="ARBA00004418"/>
    </source>
</evidence>
<keyword evidence="6" id="KW-1185">Reference proteome</keyword>
<reference evidence="5 6" key="1">
    <citation type="submission" date="2024-06" db="EMBL/GenBank/DDBJ databases">
        <authorList>
            <person name="Tuo L."/>
        </authorList>
    </citation>
    <scope>NUCLEOTIDE SEQUENCE [LARGE SCALE GENOMIC DNA]</scope>
    <source>
        <strain evidence="5 6">ZMM04-5</strain>
    </source>
</reference>
<evidence type="ECO:0000256" key="3">
    <source>
        <dbReference type="ARBA" id="ARBA00022764"/>
    </source>
</evidence>
<keyword evidence="4" id="KW-0732">Signal</keyword>
<evidence type="ECO:0000313" key="5">
    <source>
        <dbReference type="EMBL" id="MEW9804671.1"/>
    </source>
</evidence>
<dbReference type="EMBL" id="JBFOCI010000001">
    <property type="protein sequence ID" value="MEW9804671.1"/>
    <property type="molecule type" value="Genomic_DNA"/>
</dbReference>
<protein>
    <submittedName>
        <fullName evidence="5">ABC transporter substrate-binding protein</fullName>
    </submittedName>
</protein>
<gene>
    <name evidence="5" type="ORF">ABUE31_01570</name>
</gene>
<comment type="caution">
    <text evidence="5">The sequence shown here is derived from an EMBL/GenBank/DDBJ whole genome shotgun (WGS) entry which is preliminary data.</text>
</comment>
<dbReference type="RefSeq" id="WP_367721711.1">
    <property type="nucleotide sequence ID" value="NZ_JBFOCH010000006.1"/>
</dbReference>
<name>A0ABV3QUE5_9HYPH</name>
<dbReference type="Gene3D" id="3.40.190.10">
    <property type="entry name" value="Periplasmic binding protein-like II"/>
    <property type="match status" value="1"/>
</dbReference>
<proteinExistence type="inferred from homology"/>
<evidence type="ECO:0000256" key="4">
    <source>
        <dbReference type="SAM" id="SignalP"/>
    </source>
</evidence>
<organism evidence="5 6">
    <name type="scientific">Mesorhizobium marinum</name>
    <dbReference type="NCBI Taxonomy" id="3228790"/>
    <lineage>
        <taxon>Bacteria</taxon>
        <taxon>Pseudomonadati</taxon>
        <taxon>Pseudomonadota</taxon>
        <taxon>Alphaproteobacteria</taxon>
        <taxon>Hyphomicrobiales</taxon>
        <taxon>Phyllobacteriaceae</taxon>
        <taxon>Mesorhizobium</taxon>
    </lineage>
</organism>
<keyword evidence="3" id="KW-0574">Periplasm</keyword>
<accession>A0ABV3QUE5</accession>
<feature type="chain" id="PRO_5047144124" evidence="4">
    <location>
        <begin position="25"/>
        <end position="427"/>
    </location>
</feature>
<dbReference type="InterPro" id="IPR050490">
    <property type="entry name" value="Bact_solute-bd_prot1"/>
</dbReference>
<sequence length="427" mass="46796">MKTRTLFAAGLLASGILAAQPGAAQDNITLEFVVWNYSLETIQDNVKQFEEENPGIKVKVTDYTWPDYQDSLVLRFRGDTPTDVIYGGQDWLPAWGAAGFIAPLDSVAPAGAVDELKKDIAGFALTDVTYKDQVYGLPYYADTISFIYNKKILADAGIAVPTTWEEVTAAAEKLKAGGMEHPIVYEYNQELPNFYDAFVAQAYGRGAELFDKDLNPLFADPENGSFKQLQWIADAYSKGLVQSETHESKIIPAMNTGAHAFTIVYTYVLAALNNTADQPRAGEFALAPMPGTTHSTLGFAKSYVVTAKAAADPARGEAAWKFVNFMAGKPYTVAKRWAVEKGLGFGQLPLFQDKDVIEAWGKWADVKALGDQAAIAKAGTYTEYSSVWSAYFRPLLAKAMVGEASVEQTMKDGADRWNQLKEQFANR</sequence>
<dbReference type="SUPFAM" id="SSF53850">
    <property type="entry name" value="Periplasmic binding protein-like II"/>
    <property type="match status" value="1"/>
</dbReference>
<dbReference type="InterPro" id="IPR006059">
    <property type="entry name" value="SBP"/>
</dbReference>
<evidence type="ECO:0000256" key="2">
    <source>
        <dbReference type="ARBA" id="ARBA00008520"/>
    </source>
</evidence>
<dbReference type="PANTHER" id="PTHR43649:SF12">
    <property type="entry name" value="DIACETYLCHITOBIOSE BINDING PROTEIN DASA"/>
    <property type="match status" value="1"/>
</dbReference>
<comment type="subcellular location">
    <subcellularLocation>
        <location evidence="1">Periplasm</location>
    </subcellularLocation>
</comment>
<comment type="similarity">
    <text evidence="2">Belongs to the bacterial solute-binding protein 1 family.</text>
</comment>
<dbReference type="Pfam" id="PF01547">
    <property type="entry name" value="SBP_bac_1"/>
    <property type="match status" value="1"/>
</dbReference>